<dbReference type="EMBL" id="QKWP01004378">
    <property type="protein sequence ID" value="RIB00365.1"/>
    <property type="molecule type" value="Genomic_DNA"/>
</dbReference>
<reference evidence="1 2" key="1">
    <citation type="submission" date="2018-06" db="EMBL/GenBank/DDBJ databases">
        <title>Comparative genomics reveals the genomic features of Rhizophagus irregularis, R. cerebriforme, R. diaphanum and Gigaspora rosea, and their symbiotic lifestyle signature.</title>
        <authorList>
            <person name="Morin E."/>
            <person name="San Clemente H."/>
            <person name="Chen E.C.H."/>
            <person name="De La Providencia I."/>
            <person name="Hainaut M."/>
            <person name="Kuo A."/>
            <person name="Kohler A."/>
            <person name="Murat C."/>
            <person name="Tang N."/>
            <person name="Roy S."/>
            <person name="Loubradou J."/>
            <person name="Henrissat B."/>
            <person name="Grigoriev I.V."/>
            <person name="Corradi N."/>
            <person name="Roux C."/>
            <person name="Martin F.M."/>
        </authorList>
    </citation>
    <scope>NUCLEOTIDE SEQUENCE [LARGE SCALE GENOMIC DNA]</scope>
    <source>
        <strain evidence="1 2">DAOM 194757</strain>
    </source>
</reference>
<name>A0A397TQA2_9GLOM</name>
<evidence type="ECO:0000313" key="1">
    <source>
        <dbReference type="EMBL" id="RIB00365.1"/>
    </source>
</evidence>
<comment type="caution">
    <text evidence="1">The sequence shown here is derived from an EMBL/GenBank/DDBJ whole genome shotgun (WGS) entry which is preliminary data.</text>
</comment>
<dbReference type="OrthoDB" id="2402958at2759"/>
<accession>A0A397TQA2</accession>
<protein>
    <submittedName>
        <fullName evidence="1">Uncharacterized protein</fullName>
    </submittedName>
</protein>
<evidence type="ECO:0000313" key="2">
    <source>
        <dbReference type="Proteomes" id="UP000266673"/>
    </source>
</evidence>
<gene>
    <name evidence="1" type="ORF">C2G38_2150900</name>
</gene>
<keyword evidence="2" id="KW-1185">Reference proteome</keyword>
<organism evidence="1 2">
    <name type="scientific">Gigaspora rosea</name>
    <dbReference type="NCBI Taxonomy" id="44941"/>
    <lineage>
        <taxon>Eukaryota</taxon>
        <taxon>Fungi</taxon>
        <taxon>Fungi incertae sedis</taxon>
        <taxon>Mucoromycota</taxon>
        <taxon>Glomeromycotina</taxon>
        <taxon>Glomeromycetes</taxon>
        <taxon>Diversisporales</taxon>
        <taxon>Gigasporaceae</taxon>
        <taxon>Gigaspora</taxon>
    </lineage>
</organism>
<dbReference type="Proteomes" id="UP000266673">
    <property type="component" value="Unassembled WGS sequence"/>
</dbReference>
<dbReference type="AlphaFoldDB" id="A0A397TQA2"/>
<proteinExistence type="predicted"/>
<sequence>MSNNKHAKYSNFQKTRDKMLKSKINHGPCSIYNCNKSSYDFRCLSNLAIRKASAKGNLRLYPYLQSGYQICSPHYTAIVENQLPEPTSAPAQAFIPTTLPVKPSIGDQIKQMTSVLYTKRHDNVILDPNEFDKMLNETDPNLTNFFADIRSKKIVAILYLMAGIHNQHVNNFKLELALYLAGSVVTCDAINALSSAGVSVTHQTVYNYKKKIADEHPIRVKKYFDENKNNLCIYNLDDYHNIHENQRPDCTSLSSAVHLATCLAKSVEKSDPVPIMFNNKSVHNPNNIDASIVCEKLINQYQYCFDLSYSRRMAQWNSFFSNFDRIEQLSIHFYDNAIEERKEERKMKGAMLVGVKEQQLHSMQDYLNALNIVFDYNKEIVHLDGNVAPIVADWPEIVSVVPLLGPLHVALNTKEQLNKLEISGKAIQGLSVWLRHGVG</sequence>